<evidence type="ECO:0000313" key="7">
    <source>
        <dbReference type="Proteomes" id="UP000683000"/>
    </source>
</evidence>
<feature type="transmembrane region" description="Helical" evidence="5">
    <location>
        <begin position="80"/>
        <end position="97"/>
    </location>
</feature>
<gene>
    <name evidence="6" type="ORF">JVT61DRAFT_4119</name>
</gene>
<feature type="transmembrane region" description="Helical" evidence="5">
    <location>
        <begin position="12"/>
        <end position="40"/>
    </location>
</feature>
<evidence type="ECO:0000256" key="2">
    <source>
        <dbReference type="ARBA" id="ARBA00022692"/>
    </source>
</evidence>
<accession>A0A8I2YMT8</accession>
<dbReference type="GO" id="GO:0005886">
    <property type="term" value="C:plasma membrane"/>
    <property type="evidence" value="ECO:0007669"/>
    <property type="project" value="TreeGrafter"/>
</dbReference>
<keyword evidence="4 5" id="KW-0472">Membrane</keyword>
<dbReference type="PANTHER" id="PTHR23502:SF134">
    <property type="entry name" value="MAJOR FACILITATOR SUPERFAMILY (MFS) PROFILE DOMAIN-CONTAINING PROTEIN-RELATED"/>
    <property type="match status" value="1"/>
</dbReference>
<protein>
    <submittedName>
        <fullName evidence="6">Uncharacterized protein</fullName>
    </submittedName>
</protein>
<dbReference type="AlphaFoldDB" id="A0A8I2YMT8"/>
<evidence type="ECO:0000256" key="4">
    <source>
        <dbReference type="ARBA" id="ARBA00023136"/>
    </source>
</evidence>
<evidence type="ECO:0000256" key="1">
    <source>
        <dbReference type="ARBA" id="ARBA00004141"/>
    </source>
</evidence>
<comment type="caution">
    <text evidence="6">The sequence shown here is derived from an EMBL/GenBank/DDBJ whole genome shotgun (WGS) entry which is preliminary data.</text>
</comment>
<name>A0A8I2YMT8_9AGAM</name>
<dbReference type="EMBL" id="JAGFBS010000017">
    <property type="protein sequence ID" value="KAG6374744.1"/>
    <property type="molecule type" value="Genomic_DNA"/>
</dbReference>
<dbReference type="GO" id="GO:0022857">
    <property type="term" value="F:transmembrane transporter activity"/>
    <property type="evidence" value="ECO:0007669"/>
    <property type="project" value="TreeGrafter"/>
</dbReference>
<evidence type="ECO:0000313" key="6">
    <source>
        <dbReference type="EMBL" id="KAG6374744.1"/>
    </source>
</evidence>
<comment type="subcellular location">
    <subcellularLocation>
        <location evidence="1">Membrane</location>
        <topology evidence="1">Multi-pass membrane protein</topology>
    </subcellularLocation>
</comment>
<dbReference type="Gene3D" id="1.20.1250.20">
    <property type="entry name" value="MFS general substrate transporter like domains"/>
    <property type="match status" value="1"/>
</dbReference>
<dbReference type="SUPFAM" id="SSF103473">
    <property type="entry name" value="MFS general substrate transporter"/>
    <property type="match status" value="1"/>
</dbReference>
<reference evidence="6" key="1">
    <citation type="submission" date="2021-03" db="EMBL/GenBank/DDBJ databases">
        <title>Evolutionary innovations through gain and loss of genes in the ectomycorrhizal Boletales.</title>
        <authorList>
            <person name="Wu G."/>
            <person name="Miyauchi S."/>
            <person name="Morin E."/>
            <person name="Yang Z.-L."/>
            <person name="Xu J."/>
            <person name="Martin F.M."/>
        </authorList>
    </citation>
    <scope>NUCLEOTIDE SEQUENCE</scope>
    <source>
        <strain evidence="6">BR01</strain>
    </source>
</reference>
<dbReference type="InterPro" id="IPR036259">
    <property type="entry name" value="MFS_trans_sf"/>
</dbReference>
<evidence type="ECO:0000256" key="5">
    <source>
        <dbReference type="SAM" id="Phobius"/>
    </source>
</evidence>
<evidence type="ECO:0000256" key="3">
    <source>
        <dbReference type="ARBA" id="ARBA00022989"/>
    </source>
</evidence>
<proteinExistence type="predicted"/>
<dbReference type="OrthoDB" id="5376138at2759"/>
<keyword evidence="2 5" id="KW-0812">Transmembrane</keyword>
<sequence length="158" mass="17302">MFMFAWTASQQIHWIWPTIALTIFMFGAFIAYLVVFLYLADCYGPYASSALAGQSLCRNMGSFAFPLFANYMFADLTYKWSNTLFAGIALVIVPIPFVSSNLVGSSFALAESVSQILFFYGSSLRRRSPLCSKIMSSGQVATSSADVGIHTDAPRLPG</sequence>
<dbReference type="PANTHER" id="PTHR23502">
    <property type="entry name" value="MAJOR FACILITATOR SUPERFAMILY"/>
    <property type="match status" value="1"/>
</dbReference>
<dbReference type="Proteomes" id="UP000683000">
    <property type="component" value="Unassembled WGS sequence"/>
</dbReference>
<keyword evidence="3 5" id="KW-1133">Transmembrane helix</keyword>
<organism evidence="6 7">
    <name type="scientific">Boletus reticuloceps</name>
    <dbReference type="NCBI Taxonomy" id="495285"/>
    <lineage>
        <taxon>Eukaryota</taxon>
        <taxon>Fungi</taxon>
        <taxon>Dikarya</taxon>
        <taxon>Basidiomycota</taxon>
        <taxon>Agaricomycotina</taxon>
        <taxon>Agaricomycetes</taxon>
        <taxon>Agaricomycetidae</taxon>
        <taxon>Boletales</taxon>
        <taxon>Boletineae</taxon>
        <taxon>Boletaceae</taxon>
        <taxon>Boletoideae</taxon>
        <taxon>Boletus</taxon>
    </lineage>
</organism>
<feature type="transmembrane region" description="Helical" evidence="5">
    <location>
        <begin position="103"/>
        <end position="120"/>
    </location>
</feature>
<keyword evidence="7" id="KW-1185">Reference proteome</keyword>